<reference evidence="8" key="1">
    <citation type="submission" date="2023-11" db="EMBL/GenBank/DDBJ databases">
        <authorList>
            <person name="De Vega J J."/>
            <person name="De Vega J J."/>
        </authorList>
    </citation>
    <scope>NUCLEOTIDE SEQUENCE</scope>
</reference>
<evidence type="ECO:0000256" key="4">
    <source>
        <dbReference type="ARBA" id="ARBA00022741"/>
    </source>
</evidence>
<comment type="catalytic activity">
    <reaction evidence="6">
        <text>cytidine(34) in tRNA(Ile2) + L-lysine + ATP = lysidine(34) in tRNA(Ile2) + AMP + diphosphate + H(+)</text>
        <dbReference type="Rhea" id="RHEA:43744"/>
        <dbReference type="Rhea" id="RHEA-COMP:10625"/>
        <dbReference type="Rhea" id="RHEA-COMP:10670"/>
        <dbReference type="ChEBI" id="CHEBI:15378"/>
        <dbReference type="ChEBI" id="CHEBI:30616"/>
        <dbReference type="ChEBI" id="CHEBI:32551"/>
        <dbReference type="ChEBI" id="CHEBI:33019"/>
        <dbReference type="ChEBI" id="CHEBI:82748"/>
        <dbReference type="ChEBI" id="CHEBI:83665"/>
        <dbReference type="ChEBI" id="CHEBI:456215"/>
        <dbReference type="EC" id="6.3.4.19"/>
    </reaction>
</comment>
<dbReference type="Gene3D" id="3.40.50.620">
    <property type="entry name" value="HUPs"/>
    <property type="match status" value="1"/>
</dbReference>
<dbReference type="CDD" id="cd01992">
    <property type="entry name" value="TilS_N"/>
    <property type="match status" value="1"/>
</dbReference>
<comment type="caution">
    <text evidence="8">The sequence shown here is derived from an EMBL/GenBank/DDBJ whole genome shotgun (WGS) entry which is preliminary data.</text>
</comment>
<dbReference type="GO" id="GO:0008033">
    <property type="term" value="P:tRNA processing"/>
    <property type="evidence" value="ECO:0007669"/>
    <property type="project" value="UniProtKB-KW"/>
</dbReference>
<keyword evidence="4" id="KW-0547">Nucleotide-binding</keyword>
<gene>
    <name evidence="8" type="ORF">MYCIT1_LOCUS26124</name>
</gene>
<dbReference type="Proteomes" id="UP001295794">
    <property type="component" value="Unassembled WGS sequence"/>
</dbReference>
<dbReference type="EC" id="6.3.4.19" evidence="1"/>
<evidence type="ECO:0000313" key="8">
    <source>
        <dbReference type="EMBL" id="CAK5277245.1"/>
    </source>
</evidence>
<keyword evidence="5" id="KW-0067">ATP-binding</keyword>
<dbReference type="GO" id="GO:0005524">
    <property type="term" value="F:ATP binding"/>
    <property type="evidence" value="ECO:0007669"/>
    <property type="project" value="UniProtKB-KW"/>
</dbReference>
<proteinExistence type="inferred from homology"/>
<dbReference type="GO" id="GO:0032267">
    <property type="term" value="F:tRNA(Ile)-lysidine synthase activity"/>
    <property type="evidence" value="ECO:0007669"/>
    <property type="project" value="UniProtKB-EC"/>
</dbReference>
<dbReference type="Pfam" id="PF01171">
    <property type="entry name" value="ATP_bind_3"/>
    <property type="match status" value="1"/>
</dbReference>
<protein>
    <recommendedName>
        <fullName evidence="1">tRNA(Ile)-lysidine synthetase</fullName>
        <ecNumber evidence="1">6.3.4.19</ecNumber>
    </recommendedName>
</protein>
<keyword evidence="2" id="KW-0436">Ligase</keyword>
<feature type="domain" description="tRNA(Ile)-lysidine/2-thiocytidine synthase N-terminal" evidence="7">
    <location>
        <begin position="237"/>
        <end position="462"/>
    </location>
</feature>
<dbReference type="InterPro" id="IPR014729">
    <property type="entry name" value="Rossmann-like_a/b/a_fold"/>
</dbReference>
<dbReference type="SUPFAM" id="SSF52402">
    <property type="entry name" value="Adenine nucleotide alpha hydrolases-like"/>
    <property type="match status" value="1"/>
</dbReference>
<dbReference type="PANTHER" id="PTHR43033">
    <property type="entry name" value="TRNA(ILE)-LYSIDINE SYNTHASE-RELATED"/>
    <property type="match status" value="1"/>
</dbReference>
<name>A0AAD2HKS7_9AGAR</name>
<dbReference type="InterPro" id="IPR011063">
    <property type="entry name" value="TilS/TtcA_N"/>
</dbReference>
<evidence type="ECO:0000256" key="5">
    <source>
        <dbReference type="ARBA" id="ARBA00022840"/>
    </source>
</evidence>
<evidence type="ECO:0000256" key="1">
    <source>
        <dbReference type="ARBA" id="ARBA00013267"/>
    </source>
</evidence>
<dbReference type="NCBIfam" id="TIGR02432">
    <property type="entry name" value="lysidine_TilS_N"/>
    <property type="match status" value="1"/>
</dbReference>
<dbReference type="InterPro" id="IPR012795">
    <property type="entry name" value="tRNA_Ile_lys_synt_N"/>
</dbReference>
<dbReference type="AlphaFoldDB" id="A0AAD2HKS7"/>
<evidence type="ECO:0000256" key="3">
    <source>
        <dbReference type="ARBA" id="ARBA00022694"/>
    </source>
</evidence>
<accession>A0AAD2HKS7</accession>
<evidence type="ECO:0000259" key="7">
    <source>
        <dbReference type="Pfam" id="PF01171"/>
    </source>
</evidence>
<dbReference type="InterPro" id="IPR012094">
    <property type="entry name" value="tRNA_Ile_lys_synt"/>
</dbReference>
<evidence type="ECO:0000313" key="9">
    <source>
        <dbReference type="Proteomes" id="UP001295794"/>
    </source>
</evidence>
<dbReference type="HAMAP" id="MF_01161">
    <property type="entry name" value="tRNA_Ile_lys_synt"/>
    <property type="match status" value="1"/>
</dbReference>
<evidence type="ECO:0000256" key="6">
    <source>
        <dbReference type="ARBA" id="ARBA00048539"/>
    </source>
</evidence>
<keyword evidence="9" id="KW-1185">Reference proteome</keyword>
<evidence type="ECO:0000256" key="2">
    <source>
        <dbReference type="ARBA" id="ARBA00022598"/>
    </source>
</evidence>
<dbReference type="PANTHER" id="PTHR43033:SF1">
    <property type="entry name" value="TRNA(ILE)-LYSIDINE SYNTHASE-RELATED"/>
    <property type="match status" value="1"/>
</dbReference>
<dbReference type="EMBL" id="CAVNYO010000419">
    <property type="protein sequence ID" value="CAK5277245.1"/>
    <property type="molecule type" value="Genomic_DNA"/>
</dbReference>
<organism evidence="8 9">
    <name type="scientific">Mycena citricolor</name>
    <dbReference type="NCBI Taxonomy" id="2018698"/>
    <lineage>
        <taxon>Eukaryota</taxon>
        <taxon>Fungi</taxon>
        <taxon>Dikarya</taxon>
        <taxon>Basidiomycota</taxon>
        <taxon>Agaricomycotina</taxon>
        <taxon>Agaricomycetes</taxon>
        <taxon>Agaricomycetidae</taxon>
        <taxon>Agaricales</taxon>
        <taxon>Marasmiineae</taxon>
        <taxon>Mycenaceae</taxon>
        <taxon>Mycena</taxon>
    </lineage>
</organism>
<keyword evidence="3" id="KW-0819">tRNA processing</keyword>
<sequence>MYHTRPQYYYPPAPSIAPLSAAMFSPLGEPAPWKGHRQRKTSSASLETVDRIERNIPASSSRKLSSGGFFPIPELEDGVDYFKIGDSVRIRRWNASTDSYSGWYVGQVVRPILIENEDGSQRRTYVVSFANPRTKEPQEKMFSPFFKEIAPLECAGDGVSSLRDEFSSGRQIVLAPLPVARSVASGSTGSTKEVVYTPAAVLTAPDDHGRVRLRVLEGPAADREFDHFAIKYARPYSVANSGGSDSTCLLFLLNRYLNDVRGASTSRPKGLESRRISPEDAHSRLVSLTIDHDLQPSSAAMAAHCASVAKTLGVKHASAVIPWGAAPHPDKPQPGTPFETAARTSRYHTMFEMMLREGVDVLALGHHADDQVETSLMRLGKGSTEMGAGGMKRVRRWGMCAVDTRGELGFAGLPGMSRWMIRPLLDVSKDRILATCAEENLEYVTDSTNFQPELTIRNSIRKLLSLNTLDSTALGTDIPEHIQEHIDQIQEGLSDLELVNIDPADGPESVRMSVLSLTDQVEDIESEVDSCLNRCRLPSPEGTMLLSYRGLKTIHDMNVRRALILRITRYLSLNPWGSLRADGNRRRQSLVRIMKALWTPDPIGAGLAPFAAGGGVLWQPVTVGSTRIRFSATKYTPQPGDIDGWLVSRQPPIQMRTVIEEELENAVRVDITEQFRAKLEARDHDKGTKMQIMWDNRFLVTFDMHSVPDDVAAGILSGSDRLLIHPVTRWYWPKVLWQTAEPKEWIVLHSTVVSDRNINPFRLDRDTMFDWQYVRTEKKTADWIRSEWIRPLTAL</sequence>